<dbReference type="EMBL" id="BK015319">
    <property type="protein sequence ID" value="DAE01084.1"/>
    <property type="molecule type" value="Genomic_DNA"/>
</dbReference>
<reference evidence="3" key="1">
    <citation type="journal article" date="2021" name="Proc. Natl. Acad. Sci. U.S.A.">
        <title>A Catalog of Tens of Thousands of Viruses from Human Metagenomes Reveals Hidden Associations with Chronic Diseases.</title>
        <authorList>
            <person name="Tisza M.J."/>
            <person name="Buck C.B."/>
        </authorList>
    </citation>
    <scope>NUCLEOTIDE SEQUENCE</scope>
    <source>
        <strain evidence="3">CtegP15</strain>
    </source>
</reference>
<organism evidence="3">
    <name type="scientific">Myoviridae sp. ctegP15</name>
    <dbReference type="NCBI Taxonomy" id="2825146"/>
    <lineage>
        <taxon>Viruses</taxon>
        <taxon>Duplodnaviria</taxon>
        <taxon>Heunggongvirae</taxon>
        <taxon>Uroviricota</taxon>
        <taxon>Caudoviricetes</taxon>
    </lineage>
</organism>
<accession>A0A8S5P4G1</accession>
<dbReference type="NCBIfam" id="TIGR01714">
    <property type="entry name" value="phage_rep_org_N"/>
    <property type="match status" value="1"/>
</dbReference>
<feature type="domain" description="Phage replisome organiser N-terminal" evidence="2">
    <location>
        <begin position="6"/>
        <end position="125"/>
    </location>
</feature>
<sequence length="248" mass="29486">MADVKWIKLSVDMFNNRKIRQIEFMPEGTSVLLVWVKLLCLAGQCNDNGCIYLTKEIPYTEEMLSQQFNTPLTTIRLALSVFQQFEMIDIDSDVIHISNWDVYQNTEGLEKIREQNRIRKRKQREREKQALLVSRDMSRDVTQQNKNKKEDIDKENYHTQDKVPCGKLKNVYLTQEQLDELSRLIPSQVDGYIERFGRYKSMKAIESHDDYAWIRGWMDEDEAIAKERRKQEAERWDAIVEEEANEKL</sequence>
<proteinExistence type="predicted"/>
<evidence type="ECO:0000256" key="1">
    <source>
        <dbReference type="SAM" id="MobiDB-lite"/>
    </source>
</evidence>
<dbReference type="InterPro" id="IPR010056">
    <property type="entry name" value="Phage_rep_org__N"/>
</dbReference>
<evidence type="ECO:0000259" key="2">
    <source>
        <dbReference type="Pfam" id="PF09681"/>
    </source>
</evidence>
<protein>
    <submittedName>
        <fullName evidence="3">Replisome organizer</fullName>
    </submittedName>
</protein>
<evidence type="ECO:0000313" key="3">
    <source>
        <dbReference type="EMBL" id="DAE01084.1"/>
    </source>
</evidence>
<dbReference type="PANTHER" id="PTHR37293:SF7">
    <property type="entry name" value="HYPOTHETICAL PHAGE PROTEIN"/>
    <property type="match status" value="1"/>
</dbReference>
<feature type="compositionally biased region" description="Basic and acidic residues" evidence="1">
    <location>
        <begin position="147"/>
        <end position="156"/>
    </location>
</feature>
<feature type="region of interest" description="Disordered" evidence="1">
    <location>
        <begin position="137"/>
        <end position="156"/>
    </location>
</feature>
<dbReference type="PANTHER" id="PTHR37293">
    <property type="entry name" value="PHAGE REPLICATION PROTEIN-RELATED"/>
    <property type="match status" value="1"/>
</dbReference>
<dbReference type="Pfam" id="PF09681">
    <property type="entry name" value="Phage_rep_org_N"/>
    <property type="match status" value="1"/>
</dbReference>
<name>A0A8S5P4G1_9CAUD</name>
<dbReference type="InterPro" id="IPR053162">
    <property type="entry name" value="DnaD"/>
</dbReference>